<dbReference type="PROSITE" id="PS51071">
    <property type="entry name" value="HTH_RPIR"/>
    <property type="match status" value="1"/>
</dbReference>
<dbReference type="InterPro" id="IPR047640">
    <property type="entry name" value="RpiR-like"/>
</dbReference>
<accession>A0A173T5I0</accession>
<feature type="domain" description="HTH rpiR-type" evidence="4">
    <location>
        <begin position="1"/>
        <end position="75"/>
    </location>
</feature>
<evidence type="ECO:0000259" key="5">
    <source>
        <dbReference type="PROSITE" id="PS51464"/>
    </source>
</evidence>
<dbReference type="EMBL" id="CYXY01000009">
    <property type="protein sequence ID" value="CUM98044.1"/>
    <property type="molecule type" value="Genomic_DNA"/>
</dbReference>
<keyword evidence="2" id="KW-0238">DNA-binding</keyword>
<gene>
    <name evidence="7" type="primary">murR_2</name>
    <name evidence="6" type="synonym">murR_3</name>
    <name evidence="6" type="ORF">ERS852425_01508</name>
    <name evidence="7" type="ORF">ERS852571_01785</name>
</gene>
<evidence type="ECO:0000313" key="8">
    <source>
        <dbReference type="Proteomes" id="UP000095553"/>
    </source>
</evidence>
<dbReference type="InterPro" id="IPR009057">
    <property type="entry name" value="Homeodomain-like_sf"/>
</dbReference>
<evidence type="ECO:0000256" key="1">
    <source>
        <dbReference type="ARBA" id="ARBA00023015"/>
    </source>
</evidence>
<dbReference type="Pfam" id="PF01380">
    <property type="entry name" value="SIS"/>
    <property type="match status" value="1"/>
</dbReference>
<dbReference type="PANTHER" id="PTHR30514:SF10">
    <property type="entry name" value="MURR_RPIR FAMILY TRANSCRIPTIONAL REGULATOR"/>
    <property type="match status" value="1"/>
</dbReference>
<dbReference type="GO" id="GO:0003700">
    <property type="term" value="F:DNA-binding transcription factor activity"/>
    <property type="evidence" value="ECO:0007669"/>
    <property type="project" value="InterPro"/>
</dbReference>
<dbReference type="SUPFAM" id="SSF53697">
    <property type="entry name" value="SIS domain"/>
    <property type="match status" value="1"/>
</dbReference>
<dbReference type="AlphaFoldDB" id="A0A173T5I0"/>
<dbReference type="InterPro" id="IPR046348">
    <property type="entry name" value="SIS_dom_sf"/>
</dbReference>
<dbReference type="EMBL" id="CYXT01000009">
    <property type="protein sequence ID" value="CUM92717.1"/>
    <property type="molecule type" value="Genomic_DNA"/>
</dbReference>
<dbReference type="Gene3D" id="1.10.10.10">
    <property type="entry name" value="Winged helix-like DNA-binding domain superfamily/Winged helix DNA-binding domain"/>
    <property type="match status" value="1"/>
</dbReference>
<dbReference type="Pfam" id="PF01418">
    <property type="entry name" value="HTH_6"/>
    <property type="match status" value="1"/>
</dbReference>
<keyword evidence="1" id="KW-0805">Transcription regulation</keyword>
<evidence type="ECO:0000256" key="3">
    <source>
        <dbReference type="ARBA" id="ARBA00023163"/>
    </source>
</evidence>
<dbReference type="InterPro" id="IPR001347">
    <property type="entry name" value="SIS_dom"/>
</dbReference>
<evidence type="ECO:0000313" key="6">
    <source>
        <dbReference type="EMBL" id="CUM92717.1"/>
    </source>
</evidence>
<dbReference type="Proteomes" id="UP000095598">
    <property type="component" value="Unassembled WGS sequence"/>
</dbReference>
<dbReference type="InterPro" id="IPR000281">
    <property type="entry name" value="HTH_RpiR"/>
</dbReference>
<dbReference type="PROSITE" id="PS51464">
    <property type="entry name" value="SIS"/>
    <property type="match status" value="1"/>
</dbReference>
<organism evidence="7 8">
    <name type="scientific">Anaerostipes hadrus</name>
    <dbReference type="NCBI Taxonomy" id="649756"/>
    <lineage>
        <taxon>Bacteria</taxon>
        <taxon>Bacillati</taxon>
        <taxon>Bacillota</taxon>
        <taxon>Clostridia</taxon>
        <taxon>Lachnospirales</taxon>
        <taxon>Lachnospiraceae</taxon>
        <taxon>Anaerostipes</taxon>
    </lineage>
</organism>
<name>A0A173T5I0_ANAHA</name>
<dbReference type="CDD" id="cd05013">
    <property type="entry name" value="SIS_RpiR"/>
    <property type="match status" value="1"/>
</dbReference>
<evidence type="ECO:0000256" key="2">
    <source>
        <dbReference type="ARBA" id="ARBA00023125"/>
    </source>
</evidence>
<protein>
    <submittedName>
        <fullName evidence="7">MurPQ operon repressor</fullName>
    </submittedName>
</protein>
<dbReference type="PANTHER" id="PTHR30514">
    <property type="entry name" value="GLUCOKINASE"/>
    <property type="match status" value="1"/>
</dbReference>
<dbReference type="InterPro" id="IPR035472">
    <property type="entry name" value="RpiR-like_SIS"/>
</dbReference>
<reference evidence="8 9" key="1">
    <citation type="submission" date="2015-09" db="EMBL/GenBank/DDBJ databases">
        <authorList>
            <consortium name="Pathogen Informatics"/>
        </authorList>
    </citation>
    <scope>NUCLEOTIDE SEQUENCE [LARGE SCALE GENOMIC DNA]</scope>
    <source>
        <strain evidence="6 9">2789STDY5608868</strain>
        <strain evidence="7 8">2789STDY5834959</strain>
    </source>
</reference>
<dbReference type="Gene3D" id="3.40.50.10490">
    <property type="entry name" value="Glucose-6-phosphate isomerase like protein, domain 1"/>
    <property type="match status" value="1"/>
</dbReference>
<feature type="domain" description="SIS" evidence="5">
    <location>
        <begin position="121"/>
        <end position="283"/>
    </location>
</feature>
<dbReference type="SUPFAM" id="SSF46689">
    <property type="entry name" value="Homeodomain-like"/>
    <property type="match status" value="1"/>
</dbReference>
<dbReference type="GO" id="GO:0097367">
    <property type="term" value="F:carbohydrate derivative binding"/>
    <property type="evidence" value="ECO:0007669"/>
    <property type="project" value="InterPro"/>
</dbReference>
<evidence type="ECO:0000313" key="7">
    <source>
        <dbReference type="EMBL" id="CUM98044.1"/>
    </source>
</evidence>
<dbReference type="RefSeq" id="WP_055072888.1">
    <property type="nucleotide sequence ID" value="NZ_BAABXM010000001.1"/>
</dbReference>
<keyword evidence="3" id="KW-0804">Transcription</keyword>
<dbReference type="GO" id="GO:1901135">
    <property type="term" value="P:carbohydrate derivative metabolic process"/>
    <property type="evidence" value="ECO:0007669"/>
    <property type="project" value="InterPro"/>
</dbReference>
<proteinExistence type="predicted"/>
<dbReference type="GO" id="GO:0003677">
    <property type="term" value="F:DNA binding"/>
    <property type="evidence" value="ECO:0007669"/>
    <property type="project" value="UniProtKB-KW"/>
</dbReference>
<evidence type="ECO:0000259" key="4">
    <source>
        <dbReference type="PROSITE" id="PS51071"/>
    </source>
</evidence>
<dbReference type="InterPro" id="IPR036388">
    <property type="entry name" value="WH-like_DNA-bd_sf"/>
</dbReference>
<dbReference type="Proteomes" id="UP000095553">
    <property type="component" value="Unassembled WGS sequence"/>
</dbReference>
<evidence type="ECO:0000313" key="9">
    <source>
        <dbReference type="Proteomes" id="UP000095598"/>
    </source>
</evidence>
<sequence>MILEQIKNPDFFNNSEQNMIYFLQNNLNSFDQVTLNKMAKESFSSTSSVLRFCKKLGFDGFKDFKLQLIREASISGQDLNFNLPFSPDDSVEDIGLHLSEILANGIKKTRNLLDPVQLEMTAYNIKKSHRVFLFGKGDSRISLENFKNKMIKLNEYFIIGDEYQNNFYTVGNITSNDLVIFCTYSAMHHDYNSYLPVLKDHNVPIITVTSNIHSKLAVNSDIVLQLPDDESFDEKVASFASQTNMDFIFDYIYSIIFQKNYMENYHSKHAKDVYTNSMIYNKL</sequence>